<dbReference type="EMBL" id="AL049482">
    <property type="protein sequence ID" value="CAB39652.1"/>
    <property type="molecule type" value="Genomic_DNA"/>
</dbReference>
<gene>
    <name evidence="2" type="primary">F17A8.200</name>
    <name evidence="3" type="ordered locus">At4g09850</name>
</gene>
<dbReference type="AlphaFoldDB" id="Q9SZA0"/>
<dbReference type="EMBL" id="AL161516">
    <property type="protein sequence ID" value="CAB78108.1"/>
    <property type="molecule type" value="Genomic_DNA"/>
</dbReference>
<dbReference type="PIR" id="T04033">
    <property type="entry name" value="T04033"/>
</dbReference>
<feature type="compositionally biased region" description="Basic residues" evidence="1">
    <location>
        <begin position="43"/>
        <end position="61"/>
    </location>
</feature>
<reference evidence="2" key="2">
    <citation type="submission" date="1999-03" db="EMBL/GenBank/DDBJ databases">
        <authorList>
            <person name="EU Arabidopsis sequencing project"/>
        </authorList>
    </citation>
    <scope>NUCLEOTIDE SEQUENCE</scope>
</reference>
<sequence>MSPKYRLYTRPSGHHRRLYPVKPDATGLGPTTTTIEAGDVGKRARLNRTGHDKHRKTSGHVNKKEKTFSVL</sequence>
<reference evidence="2" key="3">
    <citation type="submission" date="1999-03" db="EMBL/GenBank/DDBJ databases">
        <authorList>
            <person name="Bevan M."/>
            <person name="Murphy G."/>
            <person name="Ridley P."/>
            <person name="Hudson S."/>
            <person name="Bancroft I."/>
            <person name="Mewes H.W."/>
            <person name="Mannhaupt G."/>
            <person name="Mayer K.F.X."/>
            <person name="Schueller C."/>
        </authorList>
    </citation>
    <scope>NUCLEOTIDE SEQUENCE</scope>
</reference>
<name>Q9SZA0_ARATH</name>
<reference evidence="3" key="4">
    <citation type="submission" date="2000-03" db="EMBL/GenBank/DDBJ databases">
        <authorList>
            <person name="Murphy G."/>
            <person name="Ridley P."/>
            <person name="Hudson S."/>
            <person name="Mewes H.W."/>
            <person name="Lemcke K."/>
            <person name="Mayer K.F.X."/>
        </authorList>
    </citation>
    <scope>NUCLEOTIDE SEQUENCE</scope>
</reference>
<accession>Q9SZA0</accession>
<proteinExistence type="predicted"/>
<organism evidence="2">
    <name type="scientific">Arabidopsis thaliana</name>
    <name type="common">Mouse-ear cress</name>
    <dbReference type="NCBI Taxonomy" id="3702"/>
    <lineage>
        <taxon>Eukaryota</taxon>
        <taxon>Viridiplantae</taxon>
        <taxon>Streptophyta</taxon>
        <taxon>Embryophyta</taxon>
        <taxon>Tracheophyta</taxon>
        <taxon>Spermatophyta</taxon>
        <taxon>Magnoliopsida</taxon>
        <taxon>eudicotyledons</taxon>
        <taxon>Gunneridae</taxon>
        <taxon>Pentapetalae</taxon>
        <taxon>rosids</taxon>
        <taxon>malvids</taxon>
        <taxon>Brassicales</taxon>
        <taxon>Brassicaceae</taxon>
        <taxon>Camelineae</taxon>
        <taxon>Arabidopsis</taxon>
    </lineage>
</organism>
<protein>
    <submittedName>
        <fullName evidence="3">Uncharacterized protein AT4g09850</fullName>
    </submittedName>
    <submittedName>
        <fullName evidence="2">Uncharacterized protein F17A8.200</fullName>
    </submittedName>
</protein>
<evidence type="ECO:0000256" key="1">
    <source>
        <dbReference type="SAM" id="MobiDB-lite"/>
    </source>
</evidence>
<evidence type="ECO:0000313" key="3">
    <source>
        <dbReference type="EMBL" id="CAB78108.1"/>
    </source>
</evidence>
<feature type="region of interest" description="Disordered" evidence="1">
    <location>
        <begin position="1"/>
        <end position="71"/>
    </location>
</feature>
<reference key="1">
    <citation type="journal article" date="1999" name="Nature">
        <title>Sequence and analysis of chromosome 4 of the plant Arabidopsis thaliana.</title>
        <authorList>
            <consortium name="EU"/>
            <consortium name="CSHL and WU Arabidopsis Sequencing Project"/>
            <person name="Mayer K."/>
            <person name="Schuller C."/>
            <person name="Wambutt R."/>
            <person name="Murphy G."/>
            <person name="Volckaert G."/>
            <person name="Pohl T."/>
            <person name="Dusterhoft A."/>
            <person name="Stiekema W."/>
            <person name="Entian K.D."/>
            <person name="Terryn N."/>
            <person name="Harris B."/>
            <person name="Ansorge W."/>
            <person name="Brandt P."/>
            <person name="Grivell L."/>
            <person name="Rieger M."/>
            <person name="Weichselgartner M."/>
            <person name="de Simone V."/>
            <person name="Obermaier B."/>
            <person name="Mache R."/>
            <person name="Muller M."/>
            <person name="Kreis M."/>
            <person name="Delseny M."/>
            <person name="Puigdomenech P."/>
            <person name="Watson M."/>
            <person name="Schmidtheini T."/>
            <person name="Reichert B."/>
            <person name="Portatelle D."/>
            <person name="Perez-Alonso M."/>
            <person name="Boutry M."/>
            <person name="Bancroft I."/>
            <person name="Vos P."/>
            <person name="Hoheisel J."/>
            <person name="Zimmermann W."/>
            <person name="Wedler H."/>
            <person name="Ridley P."/>
            <person name="Langham S.A."/>
            <person name="McCullagh B."/>
            <person name="Bilham L."/>
            <person name="Robben J."/>
            <person name="Van der Schueren J."/>
            <person name="Grymonprez B."/>
            <person name="Chuang Y.J."/>
            <person name="Vandenbussche F."/>
            <person name="Braeken M."/>
            <person name="Weltjens I."/>
            <person name="Voet M."/>
            <person name="Bastiaens I."/>
            <person name="Aert R."/>
            <person name="Defoor E."/>
            <person name="Weitzenegger T."/>
            <person name="Bothe G."/>
            <person name="Ramsperger U."/>
            <person name="Hilbert H."/>
            <person name="Braun M."/>
            <person name="Holzer E."/>
            <person name="Brandt A."/>
            <person name="Peters S."/>
            <person name="van Staveren M."/>
            <person name="Dirske W."/>
            <person name="Mooijman P."/>
            <person name="Klein Lankhorst R."/>
            <person name="Rose M."/>
            <person name="Hauf J."/>
            <person name="Kotter P."/>
            <person name="Berneiser S."/>
            <person name="Hempel S."/>
            <person name="Feldpausch M."/>
            <person name="Lamberth S."/>
            <person name="Van den Daele H."/>
            <person name="De Keyser A."/>
            <person name="Buysshaert C."/>
            <person name="Gielen J."/>
            <person name="Villarroel R."/>
            <person name="De Clercq R."/>
            <person name="Van Montagu M."/>
            <person name="Rogers J."/>
            <person name="Cronin A."/>
            <person name="Quail M."/>
            <person name="Bray-Allen S."/>
            <person name="Clark L."/>
            <person name="Doggett J."/>
            <person name="Hall S."/>
            <person name="Kay M."/>
            <person name="Lennard N."/>
            <person name="McLay K."/>
            <person name="Mayes R."/>
            <person name="Pettett A."/>
            <person name="Rajandream M.A."/>
            <person name="Lyne M."/>
            <person name="Benes V."/>
            <person name="Rechmann S."/>
            <person name="Borkova D."/>
            <person name="Blocker H."/>
            <person name="Scharfe M."/>
            <person name="Grimm M."/>
            <person name="Lohnert T.H."/>
            <person name="Dose S."/>
            <person name="de Haan M."/>
            <person name="Maarse A."/>
            <person name="Schafer M."/>
            <person name="Muller-Auer S."/>
            <person name="Gabel C."/>
            <person name="Fuchs M."/>
            <person name="Fartmann B."/>
            <person name="Granderath K."/>
            <person name="Dauner D."/>
            <person name="Herzl A."/>
            <person name="Neumann S."/>
            <person name="Argiriou A."/>
            <person name="Vitale D."/>
            <person name="Liguori R."/>
            <person name="Piravandi E."/>
            <person name="Massenet O."/>
            <person name="Quigley F."/>
            <person name="Clabauld G."/>
            <person name="Mundlein A."/>
            <person name="Felber R."/>
            <person name="Schnabl S."/>
            <person name="Hiller R."/>
            <person name="Schmidt W."/>
            <person name="Lecharny A."/>
            <person name="Aubourg S."/>
            <person name="Chefdor F."/>
            <person name="Cooke R."/>
            <person name="Berger C."/>
            <person name="Montfort A."/>
            <person name="Casacuberta E."/>
            <person name="Gibbons T."/>
            <person name="Weber N."/>
            <person name="Vandenbol M."/>
            <person name="Bargues M."/>
            <person name="Terol J."/>
            <person name="Torres A."/>
            <person name="Perez-Perez A."/>
            <person name="Purnelle B."/>
            <person name="Bent E."/>
            <person name="Johnson S."/>
            <person name="Tacon D."/>
            <person name="Jesse T."/>
            <person name="Heijnen L."/>
            <person name="Schwarz S."/>
            <person name="Scholler P."/>
            <person name="Heber S."/>
            <person name="Francs P."/>
            <person name="Bielke C."/>
            <person name="Frishman D."/>
            <person name="Haase D."/>
            <person name="Lemcke K."/>
            <person name="Mewes H.W."/>
            <person name="Stocker S."/>
            <person name="Zaccaria P."/>
            <person name="Bevan M."/>
            <person name="Wilson R.K."/>
            <person name="de la Bastide M."/>
            <person name="Habermann K."/>
            <person name="Parnell L."/>
            <person name="Dedhia N."/>
            <person name="Gnoj L."/>
            <person name="Schutz K."/>
            <person name="Huang E."/>
            <person name="Spiegel L."/>
            <person name="Sehkon M."/>
            <person name="Murray J."/>
            <person name="Sheet P."/>
            <person name="Cordes M."/>
            <person name="Abu-Threideh J."/>
            <person name="Stoneking T."/>
            <person name="Kalicki J."/>
            <person name="Graves T."/>
            <person name="Harmon G."/>
            <person name="Edwards J."/>
            <person name="Latreille P."/>
            <person name="Courtney L."/>
            <person name="Cloud J."/>
            <person name="Abbott A."/>
            <person name="Scott K."/>
            <person name="Johnson D."/>
            <person name="Minx P."/>
            <person name="Bentley D."/>
            <person name="Fulton B."/>
            <person name="Miller N."/>
            <person name="Greco T."/>
            <person name="Kemp K."/>
            <person name="Kramer J."/>
            <person name="Fulton L."/>
            <person name="Mardis E."/>
            <person name="Dante M."/>
            <person name="Pepin K."/>
            <person name="Hillier L."/>
            <person name="Nelson J."/>
            <person name="Spieth J."/>
            <person name="Ryan E."/>
            <person name="Andrews S."/>
            <person name="Geisel C."/>
            <person name="Layman D."/>
            <person name="Du H."/>
            <person name="Ali J."/>
            <person name="Berghoff A."/>
            <person name="Jones K."/>
            <person name="Drone K."/>
            <person name="Cotton M."/>
            <person name="Joshu C."/>
            <person name="Antonoiu B."/>
            <person name="Zidanic M."/>
            <person name="Strong C."/>
            <person name="Sun H."/>
            <person name="Lamar B."/>
            <person name="Yordan C."/>
            <person name="Ma P."/>
            <person name="Zhong J."/>
            <person name="Preston R."/>
            <person name="Vil D."/>
            <person name="Shekher M."/>
            <person name="Matero A."/>
            <person name="Shah R."/>
            <person name="Swaby I.K."/>
            <person name="O'Shaughnessy A."/>
            <person name="Rodriguez M."/>
            <person name="Hoffmann J."/>
            <person name="Till S."/>
            <person name="Granat S."/>
            <person name="Shohdy N."/>
            <person name="Hasegawa A."/>
            <person name="Hameed A."/>
            <person name="Lodhi M."/>
            <person name="Johnson A."/>
            <person name="Chen E."/>
            <person name="Marra M."/>
            <person name="Martienssen R."/>
            <person name="McCombie W.R."/>
        </authorList>
    </citation>
    <scope>NUCLEOTIDE SEQUENCE [LARGE SCALE GENOMIC DNA]</scope>
    <source>
        <strain>cv. Columbia</strain>
    </source>
</reference>
<evidence type="ECO:0000313" key="2">
    <source>
        <dbReference type="EMBL" id="CAB39652.1"/>
    </source>
</evidence>
<feature type="compositionally biased region" description="Basic and acidic residues" evidence="1">
    <location>
        <begin position="62"/>
        <end position="71"/>
    </location>
</feature>